<dbReference type="EMBL" id="CABPSR010000022">
    <property type="protein sequence ID" value="VVE84981.1"/>
    <property type="molecule type" value="Genomic_DNA"/>
</dbReference>
<accession>A0A5E5BFP4</accession>
<evidence type="ECO:0000313" key="1">
    <source>
        <dbReference type="EMBL" id="VVE84981.1"/>
    </source>
</evidence>
<sequence>MDLCPLCRANAGRLDFTKPCCRVRHLMALPRVEMRRATLDRWRTQLGETLMTQIENEVKARWAARKA</sequence>
<gene>
    <name evidence="1" type="ORF">PSP31121_05025</name>
</gene>
<name>A0A5E5BFP4_9BURK</name>
<protein>
    <submittedName>
        <fullName evidence="1">Uncharacterized protein</fullName>
    </submittedName>
</protein>
<proteinExistence type="predicted"/>
<dbReference type="AlphaFoldDB" id="A0A5E5BFP4"/>
<dbReference type="Proteomes" id="UP000335538">
    <property type="component" value="Unassembled WGS sequence"/>
</dbReference>
<dbReference type="RefSeq" id="WP_150811182.1">
    <property type="nucleotide sequence ID" value="NZ_CABPSR010000022.1"/>
</dbReference>
<reference evidence="1 2" key="1">
    <citation type="submission" date="2019-08" db="EMBL/GenBank/DDBJ databases">
        <authorList>
            <person name="Peeters C."/>
        </authorList>
    </citation>
    <scope>NUCLEOTIDE SEQUENCE [LARGE SCALE GENOMIC DNA]</scope>
    <source>
        <strain evidence="1 2">LMG 31121</strain>
    </source>
</reference>
<organism evidence="1 2">
    <name type="scientific">Pandoraea sputorum</name>
    <dbReference type="NCBI Taxonomy" id="93222"/>
    <lineage>
        <taxon>Bacteria</taxon>
        <taxon>Pseudomonadati</taxon>
        <taxon>Pseudomonadota</taxon>
        <taxon>Betaproteobacteria</taxon>
        <taxon>Burkholderiales</taxon>
        <taxon>Burkholderiaceae</taxon>
        <taxon>Pandoraea</taxon>
    </lineage>
</organism>
<evidence type="ECO:0000313" key="2">
    <source>
        <dbReference type="Proteomes" id="UP000335538"/>
    </source>
</evidence>